<protein>
    <submittedName>
        <fullName evidence="3">FHA domain-containing protein</fullName>
    </submittedName>
    <submittedName>
        <fullName evidence="4">Phosphopeptide-binding protein</fullName>
    </submittedName>
</protein>
<keyword evidence="5" id="KW-1185">Reference proteome</keyword>
<dbReference type="Gene3D" id="2.60.200.20">
    <property type="match status" value="1"/>
</dbReference>
<dbReference type="AlphaFoldDB" id="A0A0C1QX83"/>
<dbReference type="Proteomes" id="UP000029738">
    <property type="component" value="Unassembled WGS sequence"/>
</dbReference>
<feature type="transmembrane region" description="Helical" evidence="1">
    <location>
        <begin position="202"/>
        <end position="220"/>
    </location>
</feature>
<reference evidence="3" key="2">
    <citation type="submission" date="2019-11" db="EMBL/GenBank/DDBJ databases">
        <title>Improved Assembly of Tolypothrix boutellei genome.</title>
        <authorList>
            <person name="Sarangi A.N."/>
            <person name="Mukherjee M."/>
            <person name="Ghosh S."/>
            <person name="Singh D."/>
            <person name="Das A."/>
            <person name="Kant S."/>
            <person name="Prusty A."/>
            <person name="Tripathy S."/>
        </authorList>
    </citation>
    <scope>NUCLEOTIDE SEQUENCE</scope>
    <source>
        <strain evidence="3">VB521301</strain>
    </source>
</reference>
<organism evidence="4">
    <name type="scientific">Tolypothrix bouteillei VB521301</name>
    <dbReference type="NCBI Taxonomy" id="1479485"/>
    <lineage>
        <taxon>Bacteria</taxon>
        <taxon>Bacillati</taxon>
        <taxon>Cyanobacteriota</taxon>
        <taxon>Cyanophyceae</taxon>
        <taxon>Nostocales</taxon>
        <taxon>Tolypothrichaceae</taxon>
        <taxon>Tolypothrix</taxon>
    </lineage>
</organism>
<keyword evidence="1" id="KW-1133">Transmembrane helix</keyword>
<dbReference type="SMART" id="SM00240">
    <property type="entry name" value="FHA"/>
    <property type="match status" value="1"/>
</dbReference>
<dbReference type="PANTHER" id="PTHR23308">
    <property type="entry name" value="NUCLEAR INHIBITOR OF PROTEIN PHOSPHATASE-1"/>
    <property type="match status" value="1"/>
</dbReference>
<feature type="transmembrane region" description="Helical" evidence="1">
    <location>
        <begin position="226"/>
        <end position="243"/>
    </location>
</feature>
<reference evidence="4" key="1">
    <citation type="journal article" date="2015" name="Genome Announc.">
        <title>Draft Genome Sequence of Tolypothrix boutellei Strain VB521301.</title>
        <authorList>
            <person name="Chandrababunaidu M.M."/>
            <person name="Singh D."/>
            <person name="Sen D."/>
            <person name="Bhan S."/>
            <person name="Das S."/>
            <person name="Gupta A."/>
            <person name="Adhikary S.P."/>
            <person name="Tripathy S."/>
        </authorList>
    </citation>
    <scope>NUCLEOTIDE SEQUENCE</scope>
    <source>
        <strain evidence="4">VB521301</strain>
    </source>
</reference>
<accession>A0A0C1QX83</accession>
<dbReference type="PROSITE" id="PS50006">
    <property type="entry name" value="FHA_DOMAIN"/>
    <property type="match status" value="1"/>
</dbReference>
<evidence type="ECO:0000256" key="1">
    <source>
        <dbReference type="SAM" id="Phobius"/>
    </source>
</evidence>
<evidence type="ECO:0000259" key="2">
    <source>
        <dbReference type="PROSITE" id="PS50006"/>
    </source>
</evidence>
<dbReference type="InterPro" id="IPR000253">
    <property type="entry name" value="FHA_dom"/>
</dbReference>
<dbReference type="CDD" id="cd00060">
    <property type="entry name" value="FHA"/>
    <property type="match status" value="1"/>
</dbReference>
<dbReference type="EMBL" id="JHEG04000001">
    <property type="protein sequence ID" value="KAF3885993.1"/>
    <property type="molecule type" value="Genomic_DNA"/>
</dbReference>
<feature type="domain" description="FHA" evidence="2">
    <location>
        <begin position="34"/>
        <end position="90"/>
    </location>
</feature>
<feature type="transmembrane region" description="Helical" evidence="1">
    <location>
        <begin position="153"/>
        <end position="170"/>
    </location>
</feature>
<comment type="caution">
    <text evidence="4">The sequence shown here is derived from an EMBL/GenBank/DDBJ whole genome shotgun (WGS) entry which is preliminary data.</text>
</comment>
<dbReference type="STRING" id="1479485.DA73_0215610"/>
<keyword evidence="1" id="KW-0812">Transmembrane</keyword>
<gene>
    <name evidence="4" type="ORF">DA73_0215610</name>
    <name evidence="3" type="ORF">DA73_0400011310</name>
</gene>
<dbReference type="SUPFAM" id="SSF49879">
    <property type="entry name" value="SMAD/FHA domain"/>
    <property type="match status" value="1"/>
</dbReference>
<dbReference type="OrthoDB" id="9816434at2"/>
<evidence type="ECO:0000313" key="5">
    <source>
        <dbReference type="Proteomes" id="UP000029738"/>
    </source>
</evidence>
<dbReference type="InterPro" id="IPR008984">
    <property type="entry name" value="SMAD_FHA_dom_sf"/>
</dbReference>
<sequence>MQNLSTSQTTALGFELFHVQTDTPFELPPNLAVIRVGKQNEQIAPDINVTFLPDADIVSRLHLEIQVEENTYYITDIGSSNGTFLNGVKLEPRKRYLLQVGDKINLGQEEKVTFIFQYKQNLIVPSNAPISKPTVLQPEIVHNSQLPQVDRNSKLAGAGLMLIGILLFAANTQIGIFIRIPSVLLLVVGAALVLWRRDYRTIGWVLIGLGVAVMIFTGNLFASFNLLAILFASALFAAGYQLFKTGKVLNYSLQSVRELVKR</sequence>
<dbReference type="EMBL" id="JHEG02000048">
    <property type="protein sequence ID" value="KIE10079.1"/>
    <property type="molecule type" value="Genomic_DNA"/>
</dbReference>
<evidence type="ECO:0000313" key="4">
    <source>
        <dbReference type="EMBL" id="KIE10079.1"/>
    </source>
</evidence>
<evidence type="ECO:0000313" key="3">
    <source>
        <dbReference type="EMBL" id="KAF3885993.1"/>
    </source>
</evidence>
<keyword evidence="1" id="KW-0472">Membrane</keyword>
<proteinExistence type="predicted"/>
<dbReference type="InterPro" id="IPR050923">
    <property type="entry name" value="Cell_Proc_Reg/RNA_Proc"/>
</dbReference>
<name>A0A0C1QX83_9CYAN</name>
<dbReference type="RefSeq" id="WP_038075185.1">
    <property type="nucleotide sequence ID" value="NZ_JHEG04000001.1"/>
</dbReference>
<feature type="transmembrane region" description="Helical" evidence="1">
    <location>
        <begin position="176"/>
        <end position="195"/>
    </location>
</feature>
<dbReference type="Pfam" id="PF00498">
    <property type="entry name" value="FHA"/>
    <property type="match status" value="1"/>
</dbReference>